<feature type="chain" id="PRO_5046112870" evidence="4">
    <location>
        <begin position="29"/>
        <end position="621"/>
    </location>
</feature>
<organism evidence="8 9">
    <name type="scientific">Belliella alkalica</name>
    <dbReference type="NCBI Taxonomy" id="1730871"/>
    <lineage>
        <taxon>Bacteria</taxon>
        <taxon>Pseudomonadati</taxon>
        <taxon>Bacteroidota</taxon>
        <taxon>Cytophagia</taxon>
        <taxon>Cytophagales</taxon>
        <taxon>Cyclobacteriaceae</taxon>
        <taxon>Belliella</taxon>
    </lineage>
</organism>
<dbReference type="SUPFAM" id="SSF51445">
    <property type="entry name" value="(Trans)glycosidases"/>
    <property type="match status" value="1"/>
</dbReference>
<evidence type="ECO:0000259" key="6">
    <source>
        <dbReference type="Pfam" id="PF02836"/>
    </source>
</evidence>
<dbReference type="PANTHER" id="PTHR42732">
    <property type="entry name" value="BETA-GALACTOSIDASE"/>
    <property type="match status" value="1"/>
</dbReference>
<dbReference type="SUPFAM" id="SSF49303">
    <property type="entry name" value="beta-Galactosidase/glucuronidase domain"/>
    <property type="match status" value="1"/>
</dbReference>
<dbReference type="Proteomes" id="UP001165430">
    <property type="component" value="Unassembled WGS sequence"/>
</dbReference>
<dbReference type="Gene3D" id="2.60.120.260">
    <property type="entry name" value="Galactose-binding domain-like"/>
    <property type="match status" value="1"/>
</dbReference>
<dbReference type="Pfam" id="PF02837">
    <property type="entry name" value="Glyco_hydro_2_N"/>
    <property type="match status" value="1"/>
</dbReference>
<dbReference type="Pfam" id="PF02836">
    <property type="entry name" value="Glyco_hydro_2_C"/>
    <property type="match status" value="1"/>
</dbReference>
<keyword evidence="3" id="KW-0326">Glycosidase</keyword>
<comment type="caution">
    <text evidence="8">The sequence shown here is derived from an EMBL/GenBank/DDBJ whole genome shotgun (WGS) entry which is preliminary data.</text>
</comment>
<evidence type="ECO:0000256" key="4">
    <source>
        <dbReference type="SAM" id="SignalP"/>
    </source>
</evidence>
<evidence type="ECO:0000256" key="1">
    <source>
        <dbReference type="ARBA" id="ARBA00007401"/>
    </source>
</evidence>
<sequence length="621" mass="70695">MFKKKRRKILTKTFALVLGLGFSTQINAQELPKPVIQSTWAEESDGLNHDYYPRPQMERADWVNLNGEWDYAILAKGTSVPSQYQGKIKVPFAVESSLSGVGKNVGKDQELWYSKTIDLDKKLRKGRVLLHFGAVDWESEVFVNGQKVGIHQGGFDSFSYDITDFLKSGSSQELSVRVWDPSDDGPQPRGKQVKKPHSIWYTPVTGIWQTVWLESVPTSYLTEVQLQPDFDQGAFRVSAKVNKSDKDQTLEVIFSANGSEVGRSAFKANENGLITIDNPKVWSPSDPFLYDVTIKLRSGKKVLDQVKSYSALRKISVEKDQNGIERMMLNNEFLFQYGPLDQGWWPDGLYTAPSEAAMLFDIEKTKEMGFNMIRKHVKVEPARWYYHTDRLGLLVWQDMPNGDHGNNWESRPGILGHGTDKVRTKESEGIFKKEWKAIIDGLSHFQSIVVWVPFNEAWGQFKTKEITEWTMEYDPSRLVNSASGGNFEMEGTKITGDIIDLHNYPNAVMPEPEIYGKEQVIVLGEFGGLGLPVEGHTWQEKDNWGYQSFKTRGELQEKYKELMASMIPLIQRGLSAAVYTQTTDVEIEVNGLMTYDRKVIKFDIAALKSLNEKLYDVKVEF</sequence>
<name>A0ABS9VF44_9BACT</name>
<evidence type="ECO:0000313" key="9">
    <source>
        <dbReference type="Proteomes" id="UP001165430"/>
    </source>
</evidence>
<proteinExistence type="inferred from homology"/>
<dbReference type="InterPro" id="IPR006103">
    <property type="entry name" value="Glyco_hydro_2_cat"/>
</dbReference>
<dbReference type="InterPro" id="IPR013783">
    <property type="entry name" value="Ig-like_fold"/>
</dbReference>
<evidence type="ECO:0000259" key="7">
    <source>
        <dbReference type="Pfam" id="PF02837"/>
    </source>
</evidence>
<keyword evidence="2" id="KW-0378">Hydrolase</keyword>
<feature type="domain" description="Glycoside hydrolase family 2 catalytic" evidence="6">
    <location>
        <begin position="355"/>
        <end position="484"/>
    </location>
</feature>
<feature type="domain" description="Glycoside hydrolase family 2 immunoglobulin-like beta-sandwich" evidence="5">
    <location>
        <begin position="220"/>
        <end position="313"/>
    </location>
</feature>
<evidence type="ECO:0000259" key="5">
    <source>
        <dbReference type="Pfam" id="PF00703"/>
    </source>
</evidence>
<protein>
    <submittedName>
        <fullName evidence="8">Beta-galactosidase</fullName>
    </submittedName>
</protein>
<dbReference type="EMBL" id="JAKZGO010000016">
    <property type="protein sequence ID" value="MCH7415076.1"/>
    <property type="molecule type" value="Genomic_DNA"/>
</dbReference>
<evidence type="ECO:0000256" key="3">
    <source>
        <dbReference type="ARBA" id="ARBA00023295"/>
    </source>
</evidence>
<reference evidence="8" key="1">
    <citation type="submission" date="2022-03" db="EMBL/GenBank/DDBJ databases">
        <title>De novo assembled genomes of Belliella spp. (Cyclobacteriaceae) strains.</title>
        <authorList>
            <person name="Szabo A."/>
            <person name="Korponai K."/>
            <person name="Felfoldi T."/>
        </authorList>
    </citation>
    <scope>NUCLEOTIDE SEQUENCE</scope>
    <source>
        <strain evidence="8">DSM 111903</strain>
    </source>
</reference>
<dbReference type="Gene3D" id="2.60.40.10">
    <property type="entry name" value="Immunoglobulins"/>
    <property type="match status" value="1"/>
</dbReference>
<dbReference type="SUPFAM" id="SSF49785">
    <property type="entry name" value="Galactose-binding domain-like"/>
    <property type="match status" value="1"/>
</dbReference>
<keyword evidence="9" id="KW-1185">Reference proteome</keyword>
<dbReference type="InterPro" id="IPR006102">
    <property type="entry name" value="Ig-like_GH2"/>
</dbReference>
<dbReference type="InterPro" id="IPR051913">
    <property type="entry name" value="GH2_Domain-Containing"/>
</dbReference>
<accession>A0ABS9VF44</accession>
<dbReference type="InterPro" id="IPR006104">
    <property type="entry name" value="Glyco_hydro_2_N"/>
</dbReference>
<feature type="signal peptide" evidence="4">
    <location>
        <begin position="1"/>
        <end position="28"/>
    </location>
</feature>
<gene>
    <name evidence="8" type="ORF">MM213_16360</name>
</gene>
<feature type="domain" description="Glycosyl hydrolases family 2 sugar binding" evidence="7">
    <location>
        <begin position="106"/>
        <end position="182"/>
    </location>
</feature>
<dbReference type="PANTHER" id="PTHR42732:SF2">
    <property type="entry name" value="BETA-MANNOSIDASE"/>
    <property type="match status" value="1"/>
</dbReference>
<dbReference type="Gene3D" id="3.20.20.80">
    <property type="entry name" value="Glycosidases"/>
    <property type="match status" value="1"/>
</dbReference>
<evidence type="ECO:0000313" key="8">
    <source>
        <dbReference type="EMBL" id="MCH7415076.1"/>
    </source>
</evidence>
<dbReference type="RefSeq" id="WP_241413976.1">
    <property type="nucleotide sequence ID" value="NZ_JAKZGO010000016.1"/>
</dbReference>
<dbReference type="InterPro" id="IPR036156">
    <property type="entry name" value="Beta-gal/glucu_dom_sf"/>
</dbReference>
<dbReference type="Pfam" id="PF00703">
    <property type="entry name" value="Glyco_hydro_2"/>
    <property type="match status" value="1"/>
</dbReference>
<evidence type="ECO:0000256" key="2">
    <source>
        <dbReference type="ARBA" id="ARBA00022801"/>
    </source>
</evidence>
<comment type="similarity">
    <text evidence="1">Belongs to the glycosyl hydrolase 2 family.</text>
</comment>
<dbReference type="InterPro" id="IPR017853">
    <property type="entry name" value="GH"/>
</dbReference>
<keyword evidence="4" id="KW-0732">Signal</keyword>
<dbReference type="InterPro" id="IPR008979">
    <property type="entry name" value="Galactose-bd-like_sf"/>
</dbReference>